<reference evidence="1 2" key="1">
    <citation type="submission" date="2020-08" db="EMBL/GenBank/DDBJ databases">
        <authorList>
            <person name="Newling K."/>
            <person name="Davey J."/>
            <person name="Forrester S."/>
        </authorList>
    </citation>
    <scope>NUCLEOTIDE SEQUENCE [LARGE SCALE GENOMIC DNA]</scope>
    <source>
        <strain evidence="2">Crithidia deanei Carvalho (ATCC PRA-265)</strain>
    </source>
</reference>
<proteinExistence type="predicted"/>
<dbReference type="EMBL" id="LR877155">
    <property type="protein sequence ID" value="CAD2218389.1"/>
    <property type="molecule type" value="Genomic_DNA"/>
</dbReference>
<evidence type="ECO:0000313" key="1">
    <source>
        <dbReference type="EMBL" id="CAD2218389.1"/>
    </source>
</evidence>
<dbReference type="AlphaFoldDB" id="A0A7G2CFU3"/>
<accession>A0A7G2CFU3</accession>
<evidence type="ECO:0000313" key="2">
    <source>
        <dbReference type="Proteomes" id="UP000515908"/>
    </source>
</evidence>
<dbReference type="VEuPathDB" id="TriTrypDB:ADEAN_000587700"/>
<gene>
    <name evidence="1" type="ORF">ADEAN_000587700</name>
</gene>
<name>A0A7G2CFU3_9TRYP</name>
<keyword evidence="2" id="KW-1185">Reference proteome</keyword>
<protein>
    <submittedName>
        <fullName evidence="1">Uncharacterized protein</fullName>
    </submittedName>
</protein>
<sequence length="141" mass="16060">MRRSGVWRLFSKPITQGYVSQLPPPPASRHTAGLAWSRAMDRHSEVRQYYHAGVHNPNYRHDTFTEGAAEEADYEAYQQWYTTMYPGVALEEGAAASGGPSNRALDDSAVVQDQRENYDTEGVEEELEFWKKEFTHGSFVK</sequence>
<dbReference type="Proteomes" id="UP000515908">
    <property type="component" value="Chromosome 11"/>
</dbReference>
<organism evidence="1 2">
    <name type="scientific">Angomonas deanei</name>
    <dbReference type="NCBI Taxonomy" id="59799"/>
    <lineage>
        <taxon>Eukaryota</taxon>
        <taxon>Discoba</taxon>
        <taxon>Euglenozoa</taxon>
        <taxon>Kinetoplastea</taxon>
        <taxon>Metakinetoplastina</taxon>
        <taxon>Trypanosomatida</taxon>
        <taxon>Trypanosomatidae</taxon>
        <taxon>Strigomonadinae</taxon>
        <taxon>Angomonas</taxon>
    </lineage>
</organism>